<proteinExistence type="predicted"/>
<dbReference type="Proteomes" id="UP000288805">
    <property type="component" value="Unassembled WGS sequence"/>
</dbReference>
<sequence length="61" mass="6590">MAGSDCSSTNELEDSSDTALQLLFDFPVNNDMSFLEGNLDTYPHSLLCCLKAPSSPSEPYA</sequence>
<reference evidence="1 2" key="1">
    <citation type="journal article" date="2018" name="PLoS Genet.">
        <title>Population sequencing reveals clonal diversity and ancestral inbreeding in the grapevine cultivar Chardonnay.</title>
        <authorList>
            <person name="Roach M.J."/>
            <person name="Johnson D.L."/>
            <person name="Bohlmann J."/>
            <person name="van Vuuren H.J."/>
            <person name="Jones S.J."/>
            <person name="Pretorius I.S."/>
            <person name="Schmidt S.A."/>
            <person name="Borneman A.R."/>
        </authorList>
    </citation>
    <scope>NUCLEOTIDE SEQUENCE [LARGE SCALE GENOMIC DNA]</scope>
    <source>
        <strain evidence="2">cv. Chardonnay</strain>
        <tissue evidence="1">Leaf</tissue>
    </source>
</reference>
<protein>
    <submittedName>
        <fullName evidence="1">Uncharacterized protein</fullName>
    </submittedName>
</protein>
<gene>
    <name evidence="1" type="ORF">CK203_041031</name>
</gene>
<name>A0A438H9Z1_VITVI</name>
<accession>A0A438H9Z1</accession>
<dbReference type="OrthoDB" id="2143914at2759"/>
<dbReference type="EMBL" id="QGNW01000255">
    <property type="protein sequence ID" value="RVW81263.1"/>
    <property type="molecule type" value="Genomic_DNA"/>
</dbReference>
<comment type="caution">
    <text evidence="1">The sequence shown here is derived from an EMBL/GenBank/DDBJ whole genome shotgun (WGS) entry which is preliminary data.</text>
</comment>
<organism evidence="1 2">
    <name type="scientific">Vitis vinifera</name>
    <name type="common">Grape</name>
    <dbReference type="NCBI Taxonomy" id="29760"/>
    <lineage>
        <taxon>Eukaryota</taxon>
        <taxon>Viridiplantae</taxon>
        <taxon>Streptophyta</taxon>
        <taxon>Embryophyta</taxon>
        <taxon>Tracheophyta</taxon>
        <taxon>Spermatophyta</taxon>
        <taxon>Magnoliopsida</taxon>
        <taxon>eudicotyledons</taxon>
        <taxon>Gunneridae</taxon>
        <taxon>Pentapetalae</taxon>
        <taxon>rosids</taxon>
        <taxon>Vitales</taxon>
        <taxon>Vitaceae</taxon>
        <taxon>Viteae</taxon>
        <taxon>Vitis</taxon>
    </lineage>
</organism>
<dbReference type="AlphaFoldDB" id="A0A438H9Z1"/>
<evidence type="ECO:0000313" key="1">
    <source>
        <dbReference type="EMBL" id="RVW81263.1"/>
    </source>
</evidence>
<evidence type="ECO:0000313" key="2">
    <source>
        <dbReference type="Proteomes" id="UP000288805"/>
    </source>
</evidence>